<evidence type="ECO:0000256" key="5">
    <source>
        <dbReference type="PIRSR" id="PIRSR000137-2"/>
    </source>
</evidence>
<dbReference type="InterPro" id="IPR000172">
    <property type="entry name" value="GMC_OxRdtase_N"/>
</dbReference>
<keyword evidence="4 5" id="KW-0274">FAD</keyword>
<gene>
    <name evidence="9" type="ORF">LZG35_19830</name>
</gene>
<dbReference type="PROSITE" id="PS00623">
    <property type="entry name" value="GMC_OXRED_1"/>
    <property type="match status" value="1"/>
</dbReference>
<evidence type="ECO:0000313" key="10">
    <source>
        <dbReference type="Proteomes" id="UP001107961"/>
    </source>
</evidence>
<accession>A0A9Q3W9I0</accession>
<dbReference type="SUPFAM" id="SSF51905">
    <property type="entry name" value="FAD/NAD(P)-binding domain"/>
    <property type="match status" value="1"/>
</dbReference>
<reference evidence="9" key="1">
    <citation type="submission" date="2022-01" db="EMBL/GenBank/DDBJ databases">
        <authorList>
            <person name="Karlyshev A.V."/>
            <person name="Jaspars M."/>
        </authorList>
    </citation>
    <scope>NUCLEOTIDE SEQUENCE</scope>
    <source>
        <strain evidence="9">AGSA3-2</strain>
    </source>
</reference>
<dbReference type="InterPro" id="IPR012132">
    <property type="entry name" value="GMC_OxRdtase"/>
</dbReference>
<protein>
    <submittedName>
        <fullName evidence="9">Choline dehydrogenase</fullName>
        <ecNumber evidence="9">1.1.99.1</ecNumber>
    </submittedName>
</protein>
<sequence length="531" mass="58554">MQYDYVIVGGGSAGCVLANRLSENPNNRVCLLEAGPPDNSLFIRIPAGIILLMRSNSRNWRYYTVPQKALNNRQIYIPRGKTLGGSSAVNAMCYTRGHPWDYDHWESLGNPGWGYQDVLPVFKRSEHYEAGEDDFHGTHGRLNVADLRFRHPVSEAFVSAAQEAGYPASDDFNNATQEGVGFYKVTQKDGERCGVARAYLHPALERENLTVMTGALVHRVRFDGRTATGVDVEHQGQVQTLSAGQVILCGGTINSPQLLKLSGVGPRQELEQHGIDVVHDLPGVGENLQDHPDVLVVHQNLKRDTLTLSPWELPTSGLRGVWDFFYRRTGQLTSNVAEAGGFIKSRPEEPIPDLQLHLTAAKLDNHGLNWTFSIGHGYSGHVCILRPKSRGDIRLRDANPRSPALIDPRFLEHEDDMEGMVRGVKAMRGIMAQQALGPWRGNEIFPGSQVQSDDQIRAFLREKCDNIYHPVGTCKMGVDDMAVVDPQLRVHGLENLRVVDASIMPTLIGGNTNAPTVMIAEKAADDILGVA</sequence>
<dbReference type="SUPFAM" id="SSF54373">
    <property type="entry name" value="FAD-linked reductases, C-terminal domain"/>
    <property type="match status" value="1"/>
</dbReference>
<dbReference type="GeneID" id="94686097"/>
<feature type="domain" description="Glucose-methanol-choline oxidoreductase N-terminal" evidence="8">
    <location>
        <begin position="251"/>
        <end position="265"/>
    </location>
</feature>
<dbReference type="InterPro" id="IPR036188">
    <property type="entry name" value="FAD/NAD-bd_sf"/>
</dbReference>
<feature type="domain" description="Glucose-methanol-choline oxidoreductase N-terminal" evidence="7">
    <location>
        <begin position="80"/>
        <end position="103"/>
    </location>
</feature>
<dbReference type="PROSITE" id="PS00624">
    <property type="entry name" value="GMC_OXRED_2"/>
    <property type="match status" value="1"/>
</dbReference>
<dbReference type="Gene3D" id="3.50.50.60">
    <property type="entry name" value="FAD/NAD(P)-binding domain"/>
    <property type="match status" value="1"/>
</dbReference>
<comment type="cofactor">
    <cofactor evidence="1 5">
        <name>FAD</name>
        <dbReference type="ChEBI" id="CHEBI:57692"/>
    </cofactor>
</comment>
<keyword evidence="10" id="KW-1185">Reference proteome</keyword>
<proteinExistence type="inferred from homology"/>
<dbReference type="RefSeq" id="WP_022995517.1">
    <property type="nucleotide sequence ID" value="NZ_CBDDTQ010000001.1"/>
</dbReference>
<evidence type="ECO:0000313" key="9">
    <source>
        <dbReference type="EMBL" id="MCE7510892.1"/>
    </source>
</evidence>
<comment type="caution">
    <text evidence="9">The sequence shown here is derived from an EMBL/GenBank/DDBJ whole genome shotgun (WGS) entry which is preliminary data.</text>
</comment>
<keyword evidence="9" id="KW-0560">Oxidoreductase</keyword>
<comment type="similarity">
    <text evidence="2 6">Belongs to the GMC oxidoreductase family.</text>
</comment>
<evidence type="ECO:0000256" key="4">
    <source>
        <dbReference type="ARBA" id="ARBA00022827"/>
    </source>
</evidence>
<dbReference type="KEGG" id="axe:P40_06675"/>
<name>A0A9Q3W9I0_9GAMM</name>
<dbReference type="EMBL" id="JAJVKT010000033">
    <property type="protein sequence ID" value="MCE7510892.1"/>
    <property type="molecule type" value="Genomic_DNA"/>
</dbReference>
<dbReference type="Gene3D" id="3.30.560.10">
    <property type="entry name" value="Glucose Oxidase, domain 3"/>
    <property type="match status" value="1"/>
</dbReference>
<evidence type="ECO:0000256" key="2">
    <source>
        <dbReference type="ARBA" id="ARBA00010790"/>
    </source>
</evidence>
<dbReference type="EC" id="1.1.99.1" evidence="9"/>
<dbReference type="Proteomes" id="UP001107961">
    <property type="component" value="Unassembled WGS sequence"/>
</dbReference>
<dbReference type="PIRSF" id="PIRSF000137">
    <property type="entry name" value="Alcohol_oxidase"/>
    <property type="match status" value="1"/>
</dbReference>
<dbReference type="AlphaFoldDB" id="A0A9Q3W9I0"/>
<dbReference type="NCBIfam" id="NF002550">
    <property type="entry name" value="PRK02106.1"/>
    <property type="match status" value="1"/>
</dbReference>
<evidence type="ECO:0000256" key="3">
    <source>
        <dbReference type="ARBA" id="ARBA00022630"/>
    </source>
</evidence>
<dbReference type="Pfam" id="PF05199">
    <property type="entry name" value="GMC_oxred_C"/>
    <property type="match status" value="1"/>
</dbReference>
<evidence type="ECO:0000256" key="6">
    <source>
        <dbReference type="RuleBase" id="RU003968"/>
    </source>
</evidence>
<evidence type="ECO:0000256" key="1">
    <source>
        <dbReference type="ARBA" id="ARBA00001974"/>
    </source>
</evidence>
<dbReference type="GO" id="GO:0050660">
    <property type="term" value="F:flavin adenine dinucleotide binding"/>
    <property type="evidence" value="ECO:0007669"/>
    <property type="project" value="InterPro"/>
</dbReference>
<dbReference type="PANTHER" id="PTHR11552:SF147">
    <property type="entry name" value="CHOLINE DEHYDROGENASE, MITOCHONDRIAL"/>
    <property type="match status" value="1"/>
</dbReference>
<evidence type="ECO:0000259" key="8">
    <source>
        <dbReference type="PROSITE" id="PS00624"/>
    </source>
</evidence>
<evidence type="ECO:0000259" key="7">
    <source>
        <dbReference type="PROSITE" id="PS00623"/>
    </source>
</evidence>
<dbReference type="InterPro" id="IPR007867">
    <property type="entry name" value="GMC_OxRtase_C"/>
</dbReference>
<feature type="binding site" evidence="5">
    <location>
        <position position="217"/>
    </location>
    <ligand>
        <name>FAD</name>
        <dbReference type="ChEBI" id="CHEBI:57692"/>
    </ligand>
</feature>
<dbReference type="PANTHER" id="PTHR11552">
    <property type="entry name" value="GLUCOSE-METHANOL-CHOLINE GMC OXIDOREDUCTASE"/>
    <property type="match status" value="1"/>
</dbReference>
<organism evidence="9 10">
    <name type="scientific">Alloalcanivorax xenomutans</name>
    <dbReference type="NCBI Taxonomy" id="1094342"/>
    <lineage>
        <taxon>Bacteria</taxon>
        <taxon>Pseudomonadati</taxon>
        <taxon>Pseudomonadota</taxon>
        <taxon>Gammaproteobacteria</taxon>
        <taxon>Oceanospirillales</taxon>
        <taxon>Alcanivoracaceae</taxon>
        <taxon>Alloalcanivorax</taxon>
    </lineage>
</organism>
<dbReference type="GO" id="GO:0008812">
    <property type="term" value="F:choline dehydrogenase activity"/>
    <property type="evidence" value="ECO:0007669"/>
    <property type="project" value="UniProtKB-EC"/>
</dbReference>
<dbReference type="Pfam" id="PF00732">
    <property type="entry name" value="GMC_oxred_N"/>
    <property type="match status" value="1"/>
</dbReference>
<keyword evidence="3 6" id="KW-0285">Flavoprotein</keyword>